<dbReference type="AlphaFoldDB" id="M5G499"/>
<feature type="region of interest" description="Disordered" evidence="2">
    <location>
        <begin position="139"/>
        <end position="167"/>
    </location>
</feature>
<organism evidence="3 4">
    <name type="scientific">Dacryopinax primogenitus (strain DJM 731)</name>
    <name type="common">Brown rot fungus</name>
    <dbReference type="NCBI Taxonomy" id="1858805"/>
    <lineage>
        <taxon>Eukaryota</taxon>
        <taxon>Fungi</taxon>
        <taxon>Dikarya</taxon>
        <taxon>Basidiomycota</taxon>
        <taxon>Agaricomycotina</taxon>
        <taxon>Dacrymycetes</taxon>
        <taxon>Dacrymycetales</taxon>
        <taxon>Dacrymycetaceae</taxon>
        <taxon>Dacryopinax</taxon>
    </lineage>
</organism>
<dbReference type="Gene3D" id="1.25.40.20">
    <property type="entry name" value="Ankyrin repeat-containing domain"/>
    <property type="match status" value="1"/>
</dbReference>
<dbReference type="GeneID" id="63684870"/>
<evidence type="ECO:0000313" key="4">
    <source>
        <dbReference type="Proteomes" id="UP000030653"/>
    </source>
</evidence>
<keyword evidence="1" id="KW-0040">ANK repeat</keyword>
<reference evidence="3 4" key="1">
    <citation type="journal article" date="2012" name="Science">
        <title>The Paleozoic origin of enzymatic lignin decomposition reconstructed from 31 fungal genomes.</title>
        <authorList>
            <person name="Floudas D."/>
            <person name="Binder M."/>
            <person name="Riley R."/>
            <person name="Barry K."/>
            <person name="Blanchette R.A."/>
            <person name="Henrissat B."/>
            <person name="Martinez A.T."/>
            <person name="Otillar R."/>
            <person name="Spatafora J.W."/>
            <person name="Yadav J.S."/>
            <person name="Aerts A."/>
            <person name="Benoit I."/>
            <person name="Boyd A."/>
            <person name="Carlson A."/>
            <person name="Copeland A."/>
            <person name="Coutinho P.M."/>
            <person name="de Vries R.P."/>
            <person name="Ferreira P."/>
            <person name="Findley K."/>
            <person name="Foster B."/>
            <person name="Gaskell J."/>
            <person name="Glotzer D."/>
            <person name="Gorecki P."/>
            <person name="Heitman J."/>
            <person name="Hesse C."/>
            <person name="Hori C."/>
            <person name="Igarashi K."/>
            <person name="Jurgens J.A."/>
            <person name="Kallen N."/>
            <person name="Kersten P."/>
            <person name="Kohler A."/>
            <person name="Kuees U."/>
            <person name="Kumar T.K.A."/>
            <person name="Kuo A."/>
            <person name="LaButti K."/>
            <person name="Larrondo L.F."/>
            <person name="Lindquist E."/>
            <person name="Ling A."/>
            <person name="Lombard V."/>
            <person name="Lucas S."/>
            <person name="Lundell T."/>
            <person name="Martin R."/>
            <person name="McLaughlin D.J."/>
            <person name="Morgenstern I."/>
            <person name="Morin E."/>
            <person name="Murat C."/>
            <person name="Nagy L.G."/>
            <person name="Nolan M."/>
            <person name="Ohm R.A."/>
            <person name="Patyshakuliyeva A."/>
            <person name="Rokas A."/>
            <person name="Ruiz-Duenas F.J."/>
            <person name="Sabat G."/>
            <person name="Salamov A."/>
            <person name="Samejima M."/>
            <person name="Schmutz J."/>
            <person name="Slot J.C."/>
            <person name="St John F."/>
            <person name="Stenlid J."/>
            <person name="Sun H."/>
            <person name="Sun S."/>
            <person name="Syed K."/>
            <person name="Tsang A."/>
            <person name="Wiebenga A."/>
            <person name="Young D."/>
            <person name="Pisabarro A."/>
            <person name="Eastwood D.C."/>
            <person name="Martin F."/>
            <person name="Cullen D."/>
            <person name="Grigoriev I.V."/>
            <person name="Hibbett D.S."/>
        </authorList>
    </citation>
    <scope>NUCLEOTIDE SEQUENCE [LARGE SCALE GENOMIC DNA]</scope>
    <source>
        <strain evidence="3 4">DJM-731 SS1</strain>
    </source>
</reference>
<proteinExistence type="predicted"/>
<dbReference type="OMA" id="ILRYPIC"/>
<dbReference type="HOGENOM" id="CLU_063486_0_0_1"/>
<dbReference type="InterPro" id="IPR036770">
    <property type="entry name" value="Ankyrin_rpt-contain_sf"/>
</dbReference>
<dbReference type="STRING" id="1858805.M5G499"/>
<evidence type="ECO:0000313" key="3">
    <source>
        <dbReference type="EMBL" id="EJU05086.1"/>
    </source>
</evidence>
<dbReference type="RefSeq" id="XP_040631980.1">
    <property type="nucleotide sequence ID" value="XM_040769808.1"/>
</dbReference>
<dbReference type="OrthoDB" id="539213at2759"/>
<feature type="region of interest" description="Disordered" evidence="2">
    <location>
        <begin position="1"/>
        <end position="23"/>
    </location>
</feature>
<dbReference type="EMBL" id="JH795857">
    <property type="protein sequence ID" value="EJU05086.1"/>
    <property type="molecule type" value="Genomic_DNA"/>
</dbReference>
<dbReference type="PROSITE" id="PS50088">
    <property type="entry name" value="ANK_REPEAT"/>
    <property type="match status" value="1"/>
</dbReference>
<gene>
    <name evidence="3" type="ORF">DACRYDRAFT_114365</name>
</gene>
<feature type="repeat" description="ANK" evidence="1">
    <location>
        <begin position="225"/>
        <end position="257"/>
    </location>
</feature>
<dbReference type="SUPFAM" id="SSF140860">
    <property type="entry name" value="Pseudo ankyrin repeat-like"/>
    <property type="match status" value="1"/>
</dbReference>
<evidence type="ECO:0000256" key="1">
    <source>
        <dbReference type="PROSITE-ProRule" id="PRU00023"/>
    </source>
</evidence>
<sequence length="339" mass="37295">MSECDVPAAKRARRAESEQGEEEGTVLLTLEHLPVELLWDILILSVSPSLPLVSHRLHSVCNSAPPSIRARYILSSFLALSPTSQPTSPDPPSIPSPAPTPFRSAQSKWIYAHALLFPICTLPVFLALERIWAQVSPLEGSEPEASQDGAGAKTRNGNGTGSGAPARPVVDLDSEMWTLPRRIFRSLPSLSSPSPSNRLSPPGTSDPYPLLAHILPLYPYNTSSHLGYPLSMSVRAGHLPLIRLLLERGANPALKDSLAVRIAIAKRDLGLVRLLVEREDACSRREGWGKKRKRRRLSDRVQVDPGMLQLAVKLDARDIVQYLMERGCVPDMKTLRMVR</sequence>
<dbReference type="Pfam" id="PF00023">
    <property type="entry name" value="Ank"/>
    <property type="match status" value="1"/>
</dbReference>
<accession>M5G499</accession>
<evidence type="ECO:0000256" key="2">
    <source>
        <dbReference type="SAM" id="MobiDB-lite"/>
    </source>
</evidence>
<dbReference type="InterPro" id="IPR002110">
    <property type="entry name" value="Ankyrin_rpt"/>
</dbReference>
<feature type="non-terminal residue" evidence="3">
    <location>
        <position position="339"/>
    </location>
</feature>
<name>M5G499_DACPD</name>
<dbReference type="Proteomes" id="UP000030653">
    <property type="component" value="Unassembled WGS sequence"/>
</dbReference>
<protein>
    <submittedName>
        <fullName evidence="3">Uncharacterized protein</fullName>
    </submittedName>
</protein>
<keyword evidence="4" id="KW-1185">Reference proteome</keyword>
<dbReference type="PROSITE" id="PS50297">
    <property type="entry name" value="ANK_REP_REGION"/>
    <property type="match status" value="1"/>
</dbReference>